<accession>A0A381V336</accession>
<dbReference type="EMBL" id="UINC01007726">
    <property type="protein sequence ID" value="SVA34800.1"/>
    <property type="molecule type" value="Genomic_DNA"/>
</dbReference>
<gene>
    <name evidence="2" type="ORF">METZ01_LOCUS87654</name>
</gene>
<keyword evidence="1" id="KW-0472">Membrane</keyword>
<sequence>MSDFEILMYGFLILATAGSYWIGRKQGITDTVDLLEANGILEFDDTPKK</sequence>
<proteinExistence type="predicted"/>
<feature type="transmembrane region" description="Helical" evidence="1">
    <location>
        <begin position="6"/>
        <end position="23"/>
    </location>
</feature>
<name>A0A381V336_9ZZZZ</name>
<evidence type="ECO:0000313" key="2">
    <source>
        <dbReference type="EMBL" id="SVA34800.1"/>
    </source>
</evidence>
<organism evidence="2">
    <name type="scientific">marine metagenome</name>
    <dbReference type="NCBI Taxonomy" id="408172"/>
    <lineage>
        <taxon>unclassified sequences</taxon>
        <taxon>metagenomes</taxon>
        <taxon>ecological metagenomes</taxon>
    </lineage>
</organism>
<protein>
    <submittedName>
        <fullName evidence="2">Uncharacterized protein</fullName>
    </submittedName>
</protein>
<evidence type="ECO:0000256" key="1">
    <source>
        <dbReference type="SAM" id="Phobius"/>
    </source>
</evidence>
<keyword evidence="1" id="KW-1133">Transmembrane helix</keyword>
<reference evidence="2" key="1">
    <citation type="submission" date="2018-05" db="EMBL/GenBank/DDBJ databases">
        <authorList>
            <person name="Lanie J.A."/>
            <person name="Ng W.-L."/>
            <person name="Kazmierczak K.M."/>
            <person name="Andrzejewski T.M."/>
            <person name="Davidsen T.M."/>
            <person name="Wayne K.J."/>
            <person name="Tettelin H."/>
            <person name="Glass J.I."/>
            <person name="Rusch D."/>
            <person name="Podicherti R."/>
            <person name="Tsui H.-C.T."/>
            <person name="Winkler M.E."/>
        </authorList>
    </citation>
    <scope>NUCLEOTIDE SEQUENCE</scope>
</reference>
<keyword evidence="1" id="KW-0812">Transmembrane</keyword>
<dbReference type="AlphaFoldDB" id="A0A381V336"/>